<evidence type="ECO:0000256" key="1">
    <source>
        <dbReference type="SAM" id="Phobius"/>
    </source>
</evidence>
<dbReference type="RefSeq" id="WP_213349546.1">
    <property type="nucleotide sequence ID" value="NZ_JAEDAM010000054.1"/>
</dbReference>
<organism evidence="2 3">
    <name type="scientific">Candidatus Vampirococcus lugosii</name>
    <dbReference type="NCBI Taxonomy" id="2789015"/>
    <lineage>
        <taxon>Bacteria</taxon>
        <taxon>Candidatus Absconditibacteriota</taxon>
        <taxon>Vampirococcus</taxon>
    </lineage>
</organism>
<feature type="transmembrane region" description="Helical" evidence="1">
    <location>
        <begin position="509"/>
        <end position="527"/>
    </location>
</feature>
<keyword evidence="1" id="KW-1133">Transmembrane helix</keyword>
<reference evidence="2 3" key="1">
    <citation type="journal article" date="2021" name="Nat. Commun.">
        <title>Reductive evolution and unique predatory mode in the CPR bacterium Vampirococcus lugosii.</title>
        <authorList>
            <person name="Moreira D."/>
            <person name="Zivanovic Y."/>
            <person name="Lopez-Archilla A.I."/>
            <person name="Iniesto M."/>
            <person name="Lopez-Garcia P."/>
        </authorList>
    </citation>
    <scope>NUCLEOTIDE SEQUENCE [LARGE SCALE GENOMIC DNA]</scope>
    <source>
        <strain evidence="2">Chiprana</strain>
    </source>
</reference>
<name>A0ABS5QMA1_9BACT</name>
<evidence type="ECO:0000313" key="3">
    <source>
        <dbReference type="Proteomes" id="UP000680365"/>
    </source>
</evidence>
<keyword evidence="1" id="KW-0812">Transmembrane</keyword>
<gene>
    <name evidence="2" type="ORF">VAMP_169n76</name>
</gene>
<accession>A0ABS5QMA1</accession>
<dbReference type="EMBL" id="JAEDAM010000054">
    <property type="protein sequence ID" value="MBS8122204.1"/>
    <property type="molecule type" value="Genomic_DNA"/>
</dbReference>
<sequence length="579" mass="69341">MSEKNIEKQIEKENNKKEIENIEHYLNKFTYLKSDLDELINKKNPITFLIGVKKIFGKINNYLKEISIFLNKSFNNFDIDDNKHSFLYDIGISNIYKEIIVDYAKKSKYFDPEKHIEIYSKFDKDFKHFIQKVISYLNERSEIKGDFYDLTQNDNYQKFLKLIIQVIKSKNFNTSNLKGDILIDESFKKGTKLKNLSGYSNESSFCNNLISFYFKNENNYSKKYEFLAKIFELFDIDKYINKDISYSKMNDIINLLSFNETNEYKKSQIEKLEERKEIENIIYNYEFNFENYIKVSDIAEKKEGQIKGYLWGYFKNSIKEKNFDIRFSNWVKHFTQNKYSKKQDWLEVKIDYKSNIEDISDISKSKEQSIEFLNTLENYKSLIIKLQESIFADIIKTHILRFLYDNLSVKKDKIDYIKLLLYFGLCENYYEYIKVYTFFEEYEAFEDNKQEKLKKINIFNNSVFVISLVIIGYFFSFILSFGIILLYIGNKFLRKNFYSESKYIRWHNGFRFLGTLTISLYAISFLMTNNYVSFDLKIGGKNINEFIYGEKTEKIVTYNGNEFLKDSSKFVTDILGTSK</sequence>
<keyword evidence="1" id="KW-0472">Membrane</keyword>
<dbReference type="Proteomes" id="UP000680365">
    <property type="component" value="Unassembled WGS sequence"/>
</dbReference>
<feature type="transmembrane region" description="Helical" evidence="1">
    <location>
        <begin position="463"/>
        <end position="488"/>
    </location>
</feature>
<evidence type="ECO:0000313" key="2">
    <source>
        <dbReference type="EMBL" id="MBS8122204.1"/>
    </source>
</evidence>
<keyword evidence="3" id="KW-1185">Reference proteome</keyword>
<protein>
    <submittedName>
        <fullName evidence="2">Uncharacterized protein</fullName>
    </submittedName>
</protein>
<proteinExistence type="predicted"/>
<comment type="caution">
    <text evidence="2">The sequence shown here is derived from an EMBL/GenBank/DDBJ whole genome shotgun (WGS) entry which is preliminary data.</text>
</comment>